<sequence length="298" mass="33704">MSGNNFNNDVSRHAEDLRPQAPHGHHDIDAYRKEIWSPGADLATVTTGCKAVQNVIDYNVNLSMFGSSNVIPPADTTRVTTPRISTTGVLTFDYVPKIDVTILNDFETALCSLKLVTTLLVDTTTWHRINPCLRLFIKSGQTYFNNVPDGSTLTNDVLSDNGLREEEVILTTLGELLRWSLVESLFTACGCWDVKTTNYVLGVPKLPHDASLDVRKVGRLRYFIATMDDGFNTTNNVYMRRMLYNNVGDAMSNVFSKYEHMMQFFDVDDYNDMVKLDALRVAKQRHYFYVGEWAGNDD</sequence>
<organism evidence="2 3">
    <name type="scientific">Perkinsus chesapeaki</name>
    <name type="common">Clam parasite</name>
    <name type="synonym">Perkinsus andrewsi</name>
    <dbReference type="NCBI Taxonomy" id="330153"/>
    <lineage>
        <taxon>Eukaryota</taxon>
        <taxon>Sar</taxon>
        <taxon>Alveolata</taxon>
        <taxon>Perkinsozoa</taxon>
        <taxon>Perkinsea</taxon>
        <taxon>Perkinsida</taxon>
        <taxon>Perkinsidae</taxon>
        <taxon>Perkinsus</taxon>
    </lineage>
</organism>
<dbReference type="Proteomes" id="UP000591131">
    <property type="component" value="Unassembled WGS sequence"/>
</dbReference>
<reference evidence="2 3" key="1">
    <citation type="submission" date="2020-04" db="EMBL/GenBank/DDBJ databases">
        <title>Perkinsus chesapeaki whole genome sequence.</title>
        <authorList>
            <person name="Bogema D.R."/>
        </authorList>
    </citation>
    <scope>NUCLEOTIDE SEQUENCE [LARGE SCALE GENOMIC DNA]</scope>
    <source>
        <strain evidence="2">ATCC PRA-425</strain>
    </source>
</reference>
<dbReference type="OrthoDB" id="10508714at2759"/>
<dbReference type="EMBL" id="JAAPAO010001566">
    <property type="protein sequence ID" value="KAF4649357.1"/>
    <property type="molecule type" value="Genomic_DNA"/>
</dbReference>
<feature type="region of interest" description="Disordered" evidence="1">
    <location>
        <begin position="1"/>
        <end position="24"/>
    </location>
</feature>
<accession>A0A7J6KQJ2</accession>
<evidence type="ECO:0000313" key="2">
    <source>
        <dbReference type="EMBL" id="KAF4649357.1"/>
    </source>
</evidence>
<comment type="caution">
    <text evidence="2">The sequence shown here is derived from an EMBL/GenBank/DDBJ whole genome shotgun (WGS) entry which is preliminary data.</text>
</comment>
<proteinExistence type="predicted"/>
<dbReference type="AlphaFoldDB" id="A0A7J6KQJ2"/>
<evidence type="ECO:0000313" key="3">
    <source>
        <dbReference type="Proteomes" id="UP000591131"/>
    </source>
</evidence>
<keyword evidence="3" id="KW-1185">Reference proteome</keyword>
<evidence type="ECO:0000256" key="1">
    <source>
        <dbReference type="SAM" id="MobiDB-lite"/>
    </source>
</evidence>
<gene>
    <name evidence="2" type="ORF">FOL47_002152</name>
</gene>
<protein>
    <submittedName>
        <fullName evidence="2">Uncharacterized protein</fullName>
    </submittedName>
</protein>
<feature type="compositionally biased region" description="Basic and acidic residues" evidence="1">
    <location>
        <begin position="10"/>
        <end position="24"/>
    </location>
</feature>
<name>A0A7J6KQJ2_PERCH</name>